<feature type="non-terminal residue" evidence="2">
    <location>
        <position position="61"/>
    </location>
</feature>
<reference evidence="2 3" key="1">
    <citation type="submission" date="2024-05" db="EMBL/GenBank/DDBJ databases">
        <title>Genome sequencing and assembly of Indian major carp, Cirrhinus mrigala (Hamilton, 1822).</title>
        <authorList>
            <person name="Mohindra V."/>
            <person name="Chowdhury L.M."/>
            <person name="Lal K."/>
            <person name="Jena J.K."/>
        </authorList>
    </citation>
    <scope>NUCLEOTIDE SEQUENCE [LARGE SCALE GENOMIC DNA]</scope>
    <source>
        <strain evidence="2">CM1030</strain>
        <tissue evidence="2">Blood</tissue>
    </source>
</reference>
<dbReference type="Proteomes" id="UP001529510">
    <property type="component" value="Unassembled WGS sequence"/>
</dbReference>
<feature type="region of interest" description="Disordered" evidence="1">
    <location>
        <begin position="35"/>
        <end position="61"/>
    </location>
</feature>
<dbReference type="AlphaFoldDB" id="A0ABD0R0A7"/>
<sequence length="61" mass="6581">PAQTPAYETRATPAHAAPLQQLQLFWGGKRSFQTTQATLQLPPPLARNPGPCSSSSRPVVR</sequence>
<gene>
    <name evidence="2" type="ORF">M9458_014153</name>
</gene>
<protein>
    <submittedName>
        <fullName evidence="2">Uncharacterized protein</fullName>
    </submittedName>
</protein>
<organism evidence="2 3">
    <name type="scientific">Cirrhinus mrigala</name>
    <name type="common">Mrigala</name>
    <dbReference type="NCBI Taxonomy" id="683832"/>
    <lineage>
        <taxon>Eukaryota</taxon>
        <taxon>Metazoa</taxon>
        <taxon>Chordata</taxon>
        <taxon>Craniata</taxon>
        <taxon>Vertebrata</taxon>
        <taxon>Euteleostomi</taxon>
        <taxon>Actinopterygii</taxon>
        <taxon>Neopterygii</taxon>
        <taxon>Teleostei</taxon>
        <taxon>Ostariophysi</taxon>
        <taxon>Cypriniformes</taxon>
        <taxon>Cyprinidae</taxon>
        <taxon>Labeoninae</taxon>
        <taxon>Labeonini</taxon>
        <taxon>Cirrhinus</taxon>
    </lineage>
</organism>
<feature type="compositionally biased region" description="Polar residues" evidence="1">
    <location>
        <begin position="51"/>
        <end position="61"/>
    </location>
</feature>
<keyword evidence="3" id="KW-1185">Reference proteome</keyword>
<proteinExistence type="predicted"/>
<evidence type="ECO:0000313" key="2">
    <source>
        <dbReference type="EMBL" id="KAL0191455.1"/>
    </source>
</evidence>
<accession>A0ABD0R0A7</accession>
<comment type="caution">
    <text evidence="2">The sequence shown here is derived from an EMBL/GenBank/DDBJ whole genome shotgun (WGS) entry which is preliminary data.</text>
</comment>
<evidence type="ECO:0000313" key="3">
    <source>
        <dbReference type="Proteomes" id="UP001529510"/>
    </source>
</evidence>
<evidence type="ECO:0000256" key="1">
    <source>
        <dbReference type="SAM" id="MobiDB-lite"/>
    </source>
</evidence>
<name>A0ABD0R0A7_CIRMR</name>
<dbReference type="EMBL" id="JAMKFB020000006">
    <property type="protein sequence ID" value="KAL0191455.1"/>
    <property type="molecule type" value="Genomic_DNA"/>
</dbReference>
<feature type="non-terminal residue" evidence="2">
    <location>
        <position position="1"/>
    </location>
</feature>